<dbReference type="PANTHER" id="PTHR43757:SF11">
    <property type="entry name" value="SARCOSINE DEHYDROGENASE"/>
    <property type="match status" value="1"/>
</dbReference>
<evidence type="ECO:0000313" key="8">
    <source>
        <dbReference type="Proteomes" id="UP000014500"/>
    </source>
</evidence>
<dbReference type="Gene3D" id="3.30.1360.120">
    <property type="entry name" value="Probable tRNA modification gtpase trme, domain 1"/>
    <property type="match status" value="1"/>
</dbReference>
<dbReference type="FunFam" id="3.50.50.60:FF:000769">
    <property type="entry name" value="Sarcosine dehydrogenase"/>
    <property type="match status" value="1"/>
</dbReference>
<name>T1IY82_STRMM</name>
<comment type="similarity">
    <text evidence="1">Belongs to the GcvT family.</text>
</comment>
<evidence type="ECO:0000256" key="1">
    <source>
        <dbReference type="ARBA" id="ARBA00008609"/>
    </source>
</evidence>
<dbReference type="InterPro" id="IPR028896">
    <property type="entry name" value="GcvT/YgfZ/DmdA"/>
</dbReference>
<dbReference type="SUPFAM" id="SSF103025">
    <property type="entry name" value="Folate-binding domain"/>
    <property type="match status" value="1"/>
</dbReference>
<dbReference type="Pfam" id="PF01266">
    <property type="entry name" value="DAO"/>
    <property type="match status" value="1"/>
</dbReference>
<dbReference type="EMBL" id="JH431671">
    <property type="status" value="NOT_ANNOTATED_CDS"/>
    <property type="molecule type" value="Genomic_DNA"/>
</dbReference>
<dbReference type="FunFam" id="3.30.1360.120:FF:000023">
    <property type="entry name" value="Sarcosine dehydrogenase"/>
    <property type="match status" value="1"/>
</dbReference>
<dbReference type="PANTHER" id="PTHR43757">
    <property type="entry name" value="AMINOMETHYLTRANSFERASE"/>
    <property type="match status" value="1"/>
</dbReference>
<proteinExistence type="inferred from homology"/>
<sequence>MFRISLRHLRNGYKRKSFLCKSLSTVNSSVPYENVQKGNPVSGPTGTTTLPSEADVVIIGGGSIGCNTIYHLTKLGATNVVLLEKDQITAGTTWHTAGFSIIYDFIENGLVWRLRPSDVEIELQRQTRHLLKNVLEQETGVNPGWIENGGLFIASNKERSDEYKRMHSLGKALGIESHLLSPEESKKLYPLMNVNDLYSTLFCPGDGTLDPSGFCTALTRAATKAGAKVLEKCPVTGIQVYEDDMGVKRIQGVETEQGVIKTRIVVNCTGVWSPVVGQMAGVNVPIIPIKHAYVVTERIEGIQNMPNIRDHDGRIYLKLQGDALSVGGYENNPIFCDLVPKDFAFSLYELDWDVFGTHLTAAINRVSVLEKTGIKSTVCGPESFTPDHKPIMGEDPFLRGFFHGVGFNSGGMMLGGGCGRELARWVYYGRPELDMYGYDIRRFSPRLSGNHKWIKERSHESYSQHYNIHFKHDEPLSGRNQFKDPFHKDLADAGCVFEERLGWERPGWFSPDGPAPLLDYDYYGNYGYKAQEKYVYRDRLRNDYSFDFPQHHNVLKKECLNTRENVAVFNMSYFGKFYLGGPEAQKAADWIFTNDMTKPEGATIYTCMLNKRGCIEADLTVSPLYSGDGDACDPVIEGARGFYIAAGGGSSFQNLAHIMSVIEDRGFHANLIDRSRDLGMLSIQGPKSRELLQSLTDSDLSDKSFPFSTHQLIQIGGYKVRAMRLSFVGELGWELHIPTAYCVPLYRLIMNRGQPLGVVNAGYRAIDSLSIEKGYRHWHADIRLDDTPLEAGLGFTCKLKQEVPFLGRDALEKQQKEGLRKRLVCFTIDQHVPLLGLEVIYRDGEAVGYLRRTEYAFALGCSLGYGYVSRLDGGIVTADYLKSGKYELERLCDRIPAKMHLKTPFDPNNKRVKGQYDEPLPINSKK</sequence>
<dbReference type="Gene3D" id="3.50.50.60">
    <property type="entry name" value="FAD/NAD(P)-binding domain"/>
    <property type="match status" value="1"/>
</dbReference>
<evidence type="ECO:0000259" key="6">
    <source>
        <dbReference type="Pfam" id="PF16350"/>
    </source>
</evidence>
<feature type="domain" description="GCVT N-terminal" evidence="4">
    <location>
        <begin position="486"/>
        <end position="800"/>
    </location>
</feature>
<reference evidence="8" key="1">
    <citation type="submission" date="2011-05" db="EMBL/GenBank/DDBJ databases">
        <authorList>
            <person name="Richards S.R."/>
            <person name="Qu J."/>
            <person name="Jiang H."/>
            <person name="Jhangiani S.N."/>
            <person name="Agravi P."/>
            <person name="Goodspeed R."/>
            <person name="Gross S."/>
            <person name="Mandapat C."/>
            <person name="Jackson L."/>
            <person name="Mathew T."/>
            <person name="Pu L."/>
            <person name="Thornton R."/>
            <person name="Saada N."/>
            <person name="Wilczek-Boney K.B."/>
            <person name="Lee S."/>
            <person name="Kovar C."/>
            <person name="Wu Y."/>
            <person name="Scherer S.E."/>
            <person name="Worley K.C."/>
            <person name="Muzny D.M."/>
            <person name="Gibbs R."/>
        </authorList>
    </citation>
    <scope>NUCLEOTIDE SEQUENCE</scope>
    <source>
        <strain evidence="8">Brora</strain>
    </source>
</reference>
<dbReference type="InterPro" id="IPR036188">
    <property type="entry name" value="FAD/NAD-bd_sf"/>
</dbReference>
<dbReference type="GO" id="GO:0005739">
    <property type="term" value="C:mitochondrion"/>
    <property type="evidence" value="ECO:0007669"/>
    <property type="project" value="TreeGrafter"/>
</dbReference>
<dbReference type="SUPFAM" id="SSF101790">
    <property type="entry name" value="Aminomethyltransferase beta-barrel domain"/>
    <property type="match status" value="1"/>
</dbReference>
<dbReference type="PhylomeDB" id="T1IY82"/>
<dbReference type="InterPro" id="IPR029043">
    <property type="entry name" value="GcvT/YgfZ_C"/>
</dbReference>
<dbReference type="Gene3D" id="3.30.70.1400">
    <property type="entry name" value="Aminomethyltransferase beta-barrel domains"/>
    <property type="match status" value="1"/>
</dbReference>
<dbReference type="eggNOG" id="KOG2844">
    <property type="taxonomic scope" value="Eukaryota"/>
</dbReference>
<dbReference type="Pfam" id="PF08669">
    <property type="entry name" value="GCV_T_C"/>
    <property type="match status" value="1"/>
</dbReference>
<evidence type="ECO:0000259" key="3">
    <source>
        <dbReference type="Pfam" id="PF01266"/>
    </source>
</evidence>
<dbReference type="InterPro" id="IPR027266">
    <property type="entry name" value="TrmE/GcvT-like"/>
</dbReference>
<dbReference type="AlphaFoldDB" id="T1IY82"/>
<dbReference type="Gene3D" id="2.40.30.110">
    <property type="entry name" value="Aminomethyltransferase beta-barrel domains"/>
    <property type="match status" value="1"/>
</dbReference>
<evidence type="ECO:0000256" key="2">
    <source>
        <dbReference type="SAM" id="MobiDB-lite"/>
    </source>
</evidence>
<dbReference type="HOGENOM" id="CLU_007884_11_4_1"/>
<feature type="domain" description="FAD dependent oxidoreductase central" evidence="6">
    <location>
        <begin position="429"/>
        <end position="481"/>
    </location>
</feature>
<evidence type="ECO:0000259" key="5">
    <source>
        <dbReference type="Pfam" id="PF08669"/>
    </source>
</evidence>
<dbReference type="FunFam" id="2.40.30.110:FF:000008">
    <property type="entry name" value="Sarcosine dehydrogenase"/>
    <property type="match status" value="1"/>
</dbReference>
<dbReference type="Proteomes" id="UP000014500">
    <property type="component" value="Unassembled WGS sequence"/>
</dbReference>
<feature type="region of interest" description="Disordered" evidence="2">
    <location>
        <begin position="906"/>
        <end position="926"/>
    </location>
</feature>
<feature type="domain" description="FAD dependent oxidoreductase" evidence="3">
    <location>
        <begin position="55"/>
        <end position="425"/>
    </location>
</feature>
<accession>T1IY82</accession>
<dbReference type="OMA" id="MVFKYDQ"/>
<dbReference type="EnsemblMetazoa" id="SMAR006187-RA">
    <property type="protein sequence ID" value="SMAR006187-PA"/>
    <property type="gene ID" value="SMAR006187"/>
</dbReference>
<dbReference type="InterPro" id="IPR006076">
    <property type="entry name" value="FAD-dep_OxRdtase"/>
</dbReference>
<evidence type="ECO:0008006" key="9">
    <source>
        <dbReference type="Google" id="ProtNLM"/>
    </source>
</evidence>
<evidence type="ECO:0000259" key="4">
    <source>
        <dbReference type="Pfam" id="PF01571"/>
    </source>
</evidence>
<organism evidence="7 8">
    <name type="scientific">Strigamia maritima</name>
    <name type="common">European centipede</name>
    <name type="synonym">Geophilus maritimus</name>
    <dbReference type="NCBI Taxonomy" id="126957"/>
    <lineage>
        <taxon>Eukaryota</taxon>
        <taxon>Metazoa</taxon>
        <taxon>Ecdysozoa</taxon>
        <taxon>Arthropoda</taxon>
        <taxon>Myriapoda</taxon>
        <taxon>Chilopoda</taxon>
        <taxon>Pleurostigmophora</taxon>
        <taxon>Geophilomorpha</taxon>
        <taxon>Linotaeniidae</taxon>
        <taxon>Strigamia</taxon>
    </lineage>
</organism>
<dbReference type="STRING" id="126957.T1IY82"/>
<keyword evidence="8" id="KW-1185">Reference proteome</keyword>
<dbReference type="InterPro" id="IPR032503">
    <property type="entry name" value="FAO_M"/>
</dbReference>
<dbReference type="Gene3D" id="3.30.9.10">
    <property type="entry name" value="D-Amino Acid Oxidase, subunit A, domain 2"/>
    <property type="match status" value="1"/>
</dbReference>
<protein>
    <recommendedName>
        <fullName evidence="9">Sarcosine dehydrogenase, mitochondrial</fullName>
    </recommendedName>
</protein>
<dbReference type="InterPro" id="IPR006222">
    <property type="entry name" value="GCVT_N"/>
</dbReference>
<reference evidence="7" key="2">
    <citation type="submission" date="2015-02" db="UniProtKB">
        <authorList>
            <consortium name="EnsemblMetazoa"/>
        </authorList>
    </citation>
    <scope>IDENTIFICATION</scope>
</reference>
<dbReference type="InterPro" id="IPR013977">
    <property type="entry name" value="GcvT_C"/>
</dbReference>
<dbReference type="SUPFAM" id="SSF54373">
    <property type="entry name" value="FAD-linked reductases, C-terminal domain"/>
    <property type="match status" value="1"/>
</dbReference>
<dbReference type="SUPFAM" id="SSF51905">
    <property type="entry name" value="FAD/NAD(P)-binding domain"/>
    <property type="match status" value="1"/>
</dbReference>
<dbReference type="Pfam" id="PF16350">
    <property type="entry name" value="FAO_M"/>
    <property type="match status" value="1"/>
</dbReference>
<feature type="domain" description="Aminomethyltransferase C-terminal" evidence="5">
    <location>
        <begin position="821"/>
        <end position="905"/>
    </location>
</feature>
<evidence type="ECO:0000313" key="7">
    <source>
        <dbReference type="EnsemblMetazoa" id="SMAR006187-PA"/>
    </source>
</evidence>
<dbReference type="Pfam" id="PF01571">
    <property type="entry name" value="GCV_T"/>
    <property type="match status" value="1"/>
</dbReference>